<evidence type="ECO:0000313" key="1">
    <source>
        <dbReference type="EMBL" id="GAA2132709.1"/>
    </source>
</evidence>
<gene>
    <name evidence="1" type="ORF">GCM10009843_37570</name>
</gene>
<comment type="caution">
    <text evidence="1">The sequence shown here is derived from an EMBL/GenBank/DDBJ whole genome shotgun (WGS) entry which is preliminary data.</text>
</comment>
<accession>A0ABN2YV50</accession>
<dbReference type="EMBL" id="BAAAQQ010000013">
    <property type="protein sequence ID" value="GAA2132709.1"/>
    <property type="molecule type" value="Genomic_DNA"/>
</dbReference>
<keyword evidence="2" id="KW-1185">Reference proteome</keyword>
<sequence length="73" mass="7790">MTTSTPVVFLPGAETSVAAYAEGRASLREIVEGGEAALPDQPCHLDDRGRLRHLPMLSHPVVLAGLATRTLIR</sequence>
<proteinExistence type="predicted"/>
<reference evidence="1 2" key="1">
    <citation type="journal article" date="2019" name="Int. J. Syst. Evol. Microbiol.">
        <title>The Global Catalogue of Microorganisms (GCM) 10K type strain sequencing project: providing services to taxonomists for standard genome sequencing and annotation.</title>
        <authorList>
            <consortium name="The Broad Institute Genomics Platform"/>
            <consortium name="The Broad Institute Genome Sequencing Center for Infectious Disease"/>
            <person name="Wu L."/>
            <person name="Ma J."/>
        </authorList>
    </citation>
    <scope>NUCLEOTIDE SEQUENCE [LARGE SCALE GENOMIC DNA]</scope>
    <source>
        <strain evidence="1 2">JCM 16021</strain>
    </source>
</reference>
<protein>
    <submittedName>
        <fullName evidence="1">Uncharacterized protein</fullName>
    </submittedName>
</protein>
<dbReference type="RefSeq" id="WP_344305358.1">
    <property type="nucleotide sequence ID" value="NZ_BAAAQQ010000013.1"/>
</dbReference>
<name>A0ABN2YV50_9ACTN</name>
<evidence type="ECO:0000313" key="2">
    <source>
        <dbReference type="Proteomes" id="UP001500575"/>
    </source>
</evidence>
<dbReference type="Proteomes" id="UP001500575">
    <property type="component" value="Unassembled WGS sequence"/>
</dbReference>
<organism evidence="1 2">
    <name type="scientific">Nocardioides bigeumensis</name>
    <dbReference type="NCBI Taxonomy" id="433657"/>
    <lineage>
        <taxon>Bacteria</taxon>
        <taxon>Bacillati</taxon>
        <taxon>Actinomycetota</taxon>
        <taxon>Actinomycetes</taxon>
        <taxon>Propionibacteriales</taxon>
        <taxon>Nocardioidaceae</taxon>
        <taxon>Nocardioides</taxon>
    </lineage>
</organism>